<reference evidence="2" key="1">
    <citation type="submission" date="2021-01" db="EMBL/GenBank/DDBJ databases">
        <title>Modified the classification status of verrucomicrobia.</title>
        <authorList>
            <person name="Feng X."/>
        </authorList>
    </citation>
    <scope>NUCLEOTIDE SEQUENCE</scope>
    <source>
        <strain evidence="2">KCTC 22201</strain>
    </source>
</reference>
<protein>
    <submittedName>
        <fullName evidence="2">Uncharacterized protein</fullName>
    </submittedName>
</protein>
<evidence type="ECO:0000313" key="2">
    <source>
        <dbReference type="EMBL" id="MBK1826137.1"/>
    </source>
</evidence>
<evidence type="ECO:0000313" key="3">
    <source>
        <dbReference type="Proteomes" id="UP000658278"/>
    </source>
</evidence>
<proteinExistence type="predicted"/>
<gene>
    <name evidence="2" type="ORF">JIN81_03840</name>
</gene>
<dbReference type="EMBL" id="JAENII010000002">
    <property type="protein sequence ID" value="MBK1826137.1"/>
    <property type="molecule type" value="Genomic_DNA"/>
</dbReference>
<comment type="caution">
    <text evidence="2">The sequence shown here is derived from an EMBL/GenBank/DDBJ whole genome shotgun (WGS) entry which is preliminary data.</text>
</comment>
<organism evidence="2 3">
    <name type="scientific">Haloferula rosea</name>
    <dbReference type="NCBI Taxonomy" id="490093"/>
    <lineage>
        <taxon>Bacteria</taxon>
        <taxon>Pseudomonadati</taxon>
        <taxon>Verrucomicrobiota</taxon>
        <taxon>Verrucomicrobiia</taxon>
        <taxon>Verrucomicrobiales</taxon>
        <taxon>Verrucomicrobiaceae</taxon>
        <taxon>Haloferula</taxon>
    </lineage>
</organism>
<accession>A0A934RAN6</accession>
<evidence type="ECO:0000256" key="1">
    <source>
        <dbReference type="SAM" id="MobiDB-lite"/>
    </source>
</evidence>
<dbReference type="Proteomes" id="UP000658278">
    <property type="component" value="Unassembled WGS sequence"/>
</dbReference>
<feature type="compositionally biased region" description="Gly residues" evidence="1">
    <location>
        <begin position="63"/>
        <end position="74"/>
    </location>
</feature>
<sequence>MDRIEVRDPVLSVSAEMLISLAAAGLPSQEPPPVIAAVDPSKGRPQEPSPEPPSIVDGPQSGRDGGGEVVGDGGTPAVPTKPPVSTKKRPLQMEVVNGRFRMFSIGQMGELMALDDLDLVFAGSDEAGSGNARLAALKVLKQTMETDIGVELQLAARILNLKVIEEPEKPMQLTGNGRISINPALPFEATVGYRSTESSCFRFPALEELEIAQNQTFVQCAGFARVPMSWRALVRSGGEGLVMKGAGLEFDRYGAAMVLQNGVFQVPDFRLLGDQASLLGNGWVNRESGSGVIRLVVSSAAAEWVKARLGVERMDSLDPGNRQFLDVDFWRNPTGWMADLDGRTVPLSEIGLSGR</sequence>
<keyword evidence="3" id="KW-1185">Reference proteome</keyword>
<name>A0A934RAN6_9BACT</name>
<dbReference type="AlphaFoldDB" id="A0A934RAN6"/>
<feature type="region of interest" description="Disordered" evidence="1">
    <location>
        <begin position="24"/>
        <end position="88"/>
    </location>
</feature>